<keyword evidence="6" id="KW-0813">Transport</keyword>
<comment type="subcellular location">
    <subcellularLocation>
        <location evidence="1 6">Cell membrane</location>
        <topology evidence="1 6">Multi-pass membrane protein</topology>
    </subcellularLocation>
</comment>
<feature type="transmembrane region" description="Helical" evidence="6">
    <location>
        <begin position="21"/>
        <end position="40"/>
    </location>
</feature>
<feature type="transmembrane region" description="Helical" evidence="6">
    <location>
        <begin position="150"/>
        <end position="173"/>
    </location>
</feature>
<dbReference type="STRING" id="33935.ADM90_14640"/>
<organism evidence="8 9">
    <name type="scientific">Lysinibacillus macroides</name>
    <dbReference type="NCBI Taxonomy" id="33935"/>
    <lineage>
        <taxon>Bacteria</taxon>
        <taxon>Bacillati</taxon>
        <taxon>Bacillota</taxon>
        <taxon>Bacilli</taxon>
        <taxon>Bacillales</taxon>
        <taxon>Bacillaceae</taxon>
        <taxon>Lysinibacillus</taxon>
    </lineage>
</organism>
<evidence type="ECO:0000256" key="6">
    <source>
        <dbReference type="PIRNR" id="PIRNR018968"/>
    </source>
</evidence>
<accession>A0A0N1J054</accession>
<dbReference type="Proteomes" id="UP000037977">
    <property type="component" value="Unassembled WGS sequence"/>
</dbReference>
<evidence type="ECO:0000256" key="2">
    <source>
        <dbReference type="ARBA" id="ARBA00022475"/>
    </source>
</evidence>
<evidence type="ECO:0000259" key="7">
    <source>
        <dbReference type="Pfam" id="PF02687"/>
    </source>
</evidence>
<evidence type="ECO:0000256" key="4">
    <source>
        <dbReference type="ARBA" id="ARBA00022989"/>
    </source>
</evidence>
<evidence type="ECO:0000313" key="8">
    <source>
        <dbReference type="EMBL" id="KOY81627.1"/>
    </source>
</evidence>
<evidence type="ECO:0000256" key="5">
    <source>
        <dbReference type="ARBA" id="ARBA00023136"/>
    </source>
</evidence>
<feature type="transmembrane region" description="Helical" evidence="6">
    <location>
        <begin position="540"/>
        <end position="560"/>
    </location>
</feature>
<evidence type="ECO:0000256" key="1">
    <source>
        <dbReference type="ARBA" id="ARBA00004651"/>
    </source>
</evidence>
<keyword evidence="5 6" id="KW-0472">Membrane</keyword>
<evidence type="ECO:0000256" key="3">
    <source>
        <dbReference type="ARBA" id="ARBA00022692"/>
    </source>
</evidence>
<dbReference type="PIRSF" id="PIRSF018968">
    <property type="entry name" value="ABC_permease_BceB"/>
    <property type="match status" value="1"/>
</dbReference>
<keyword evidence="2 6" id="KW-1003">Cell membrane</keyword>
<proteinExistence type="inferred from homology"/>
<feature type="transmembrane region" description="Helical" evidence="6">
    <location>
        <begin position="60"/>
        <end position="81"/>
    </location>
</feature>
<feature type="transmembrane region" description="Helical" evidence="6">
    <location>
        <begin position="102"/>
        <end position="130"/>
    </location>
</feature>
<dbReference type="InterPro" id="IPR027022">
    <property type="entry name" value="ABC_permease_BceB-typ"/>
</dbReference>
<feature type="domain" description="ABC3 transporter permease C-terminal" evidence="7">
    <location>
        <begin position="59"/>
        <end position="176"/>
    </location>
</feature>
<dbReference type="EMBL" id="LGCI01000009">
    <property type="protein sequence ID" value="KOY81627.1"/>
    <property type="molecule type" value="Genomic_DNA"/>
</dbReference>
<name>A0A0N1J054_9BACI</name>
<feature type="transmembrane region" description="Helical" evidence="6">
    <location>
        <begin position="194"/>
        <end position="216"/>
    </location>
</feature>
<feature type="transmembrane region" description="Helical" evidence="6">
    <location>
        <begin position="278"/>
        <end position="299"/>
    </location>
</feature>
<protein>
    <recommendedName>
        <fullName evidence="7">ABC3 transporter permease C-terminal domain-containing protein</fullName>
    </recommendedName>
</protein>
<dbReference type="PATRIC" id="fig|33935.3.peg.4950"/>
<comment type="caution">
    <text evidence="8">The sequence shown here is derived from an EMBL/GenBank/DDBJ whole genome shotgun (WGS) entry which is preliminary data.</text>
</comment>
<keyword evidence="9" id="KW-1185">Reference proteome</keyword>
<feature type="transmembrane region" description="Helical" evidence="6">
    <location>
        <begin position="572"/>
        <end position="593"/>
    </location>
</feature>
<dbReference type="PANTHER" id="PTHR46795:SF3">
    <property type="entry name" value="ABC TRANSPORTER PERMEASE"/>
    <property type="match status" value="1"/>
</dbReference>
<dbReference type="Pfam" id="PF02687">
    <property type="entry name" value="FtsX"/>
    <property type="match status" value="1"/>
</dbReference>
<dbReference type="InterPro" id="IPR003838">
    <property type="entry name" value="ABC3_permease_C"/>
</dbReference>
<feature type="transmembrane region" description="Helical" evidence="6">
    <location>
        <begin position="222"/>
        <end position="246"/>
    </location>
</feature>
<feature type="transmembrane region" description="Helical" evidence="6">
    <location>
        <begin position="484"/>
        <end position="506"/>
    </location>
</feature>
<dbReference type="OrthoDB" id="1705903at2"/>
<reference evidence="8 9" key="1">
    <citation type="submission" date="2015-07" db="EMBL/GenBank/DDBJ databases">
        <title>Genome sequencing project for genomic taxonomy and phylogenomics of Bacillus-like bacteria.</title>
        <authorList>
            <person name="Liu B."/>
            <person name="Wang J."/>
            <person name="Zhu Y."/>
            <person name="Liu G."/>
            <person name="Chen Q."/>
            <person name="Chen Z."/>
            <person name="Che J."/>
            <person name="Ge C."/>
            <person name="Shi H."/>
            <person name="Pan Z."/>
            <person name="Liu X."/>
        </authorList>
    </citation>
    <scope>NUCLEOTIDE SEQUENCE [LARGE SCALE GENOMIC DNA]</scope>
    <source>
        <strain evidence="8 9">DSM 54</strain>
    </source>
</reference>
<dbReference type="PANTHER" id="PTHR46795">
    <property type="entry name" value="ABC TRANSPORTER PERMEASE-RELATED-RELATED"/>
    <property type="match status" value="1"/>
</dbReference>
<gene>
    <name evidence="8" type="ORF">ADM90_14640</name>
</gene>
<dbReference type="AlphaFoldDB" id="A0A0N1J054"/>
<keyword evidence="4 6" id="KW-1133">Transmembrane helix</keyword>
<evidence type="ECO:0000313" key="9">
    <source>
        <dbReference type="Proteomes" id="UP000037977"/>
    </source>
</evidence>
<sequence>MNFQGIMKKNMLFHARKYISIYIVYALIVTLLFLFASLLYNEAIIQTLKPSYYQNLQLALGMVVAFSVLFITYAAVSFLKYRGQELGTYITLGMTSKQVIRLLSFEQLMITGISLATGLLAGIVFGKLFYLGFQQFIRIPELTFQLNTASFSITIAIFLSIMMVTFFLSALYIKRLALVQLIRAKTLKDATKGSYLLGFISILLFVGSLWVVPYAMENRHETLLKIAIALTLLTPYFMIGAGLLVMKRIMKIFPLFYQRLMLTLSNVTHRLRAFQTTLYLVMIMLGGSIVFIGLAYVLYASTEEMNDASNPASYMYVTSKDWQGLDEQSETFDFVVDNYARQIQGEWGKPLDIIVVSKTQYENYMHEKITTPALIRNDKELKPFKTPIKWNGTVLKDVQHLSRAVTNSSLFGYNIQEILVVDDPSIYQGDIFTVHKLGHKVSKAEALAYEEKLKSINKVDQIPSQYEPASKELELESDFQRTGLALFIASFIGLLFVLASGIVLFYKVLSDLPAQKEYMQSLERIGLRRREKKQLIRNELRILFFTPFFLSVMLVSYYFYLFFHRFPNTWDYMQKLGLVVIVFFVIQFIFYSYSRVRCEWETNL</sequence>
<keyword evidence="3 6" id="KW-0812">Transmembrane</keyword>
<dbReference type="GO" id="GO:0005886">
    <property type="term" value="C:plasma membrane"/>
    <property type="evidence" value="ECO:0007669"/>
    <property type="project" value="UniProtKB-SubCell"/>
</dbReference>
<dbReference type="InterPro" id="IPR052536">
    <property type="entry name" value="ABC-4_Integral_Memb_Prot"/>
</dbReference>
<comment type="similarity">
    <text evidence="6">Belongs to the ABC-4 integral membrane protein family.</text>
</comment>
<dbReference type="RefSeq" id="WP_053995696.1">
    <property type="nucleotide sequence ID" value="NZ_CP065643.1"/>
</dbReference>
<dbReference type="GO" id="GO:0055085">
    <property type="term" value="P:transmembrane transport"/>
    <property type="evidence" value="ECO:0007669"/>
    <property type="project" value="UniProtKB-UniRule"/>
</dbReference>